<dbReference type="GO" id="GO:0015918">
    <property type="term" value="P:sterol transport"/>
    <property type="evidence" value="ECO:0007669"/>
    <property type="project" value="InterPro"/>
</dbReference>
<proteinExistence type="inferred from homology"/>
<evidence type="ECO:0000256" key="3">
    <source>
        <dbReference type="ARBA" id="ARBA00022525"/>
    </source>
</evidence>
<feature type="signal peptide" evidence="4">
    <location>
        <begin position="1"/>
        <end position="17"/>
    </location>
</feature>
<comment type="similarity">
    <text evidence="2">Belongs to the NPC2 family.</text>
</comment>
<keyword evidence="3" id="KW-0964">Secreted</keyword>
<dbReference type="GO" id="GO:0032934">
    <property type="term" value="F:sterol binding"/>
    <property type="evidence" value="ECO:0007669"/>
    <property type="project" value="InterPro"/>
</dbReference>
<dbReference type="OrthoDB" id="6332846at2759"/>
<dbReference type="Pfam" id="PF02221">
    <property type="entry name" value="E1_DerP2_DerF2"/>
    <property type="match status" value="2"/>
</dbReference>
<protein>
    <recommendedName>
        <fullName evidence="5">MD-2-related lipid-recognition domain-containing protein</fullName>
    </recommendedName>
</protein>
<dbReference type="SUPFAM" id="SSF81296">
    <property type="entry name" value="E set domains"/>
    <property type="match status" value="2"/>
</dbReference>
<organism evidence="6">
    <name type="scientific">Dendroctonus ponderosae</name>
    <name type="common">Mountain pine beetle</name>
    <dbReference type="NCBI Taxonomy" id="77166"/>
    <lineage>
        <taxon>Eukaryota</taxon>
        <taxon>Metazoa</taxon>
        <taxon>Ecdysozoa</taxon>
        <taxon>Arthropoda</taxon>
        <taxon>Hexapoda</taxon>
        <taxon>Insecta</taxon>
        <taxon>Pterygota</taxon>
        <taxon>Neoptera</taxon>
        <taxon>Endopterygota</taxon>
        <taxon>Coleoptera</taxon>
        <taxon>Polyphaga</taxon>
        <taxon>Cucujiformia</taxon>
        <taxon>Curculionidae</taxon>
        <taxon>Scolytinae</taxon>
        <taxon>Dendroctonus</taxon>
    </lineage>
</organism>
<evidence type="ECO:0000256" key="4">
    <source>
        <dbReference type="SAM" id="SignalP"/>
    </source>
</evidence>
<dbReference type="EMBL" id="KB632233">
    <property type="protein sequence ID" value="ERL90397.1"/>
    <property type="molecule type" value="Genomic_DNA"/>
</dbReference>
<dbReference type="SMART" id="SM00737">
    <property type="entry name" value="ML"/>
    <property type="match status" value="2"/>
</dbReference>
<reference evidence="6 8" key="1">
    <citation type="journal article" date="2013" name="Genome Biol.">
        <title>Draft genome of the mountain pine beetle, Dendroctonus ponderosae Hopkins, a major forest pest.</title>
        <authorList>
            <person name="Keeling C.I."/>
            <person name="Yuen M.M."/>
            <person name="Liao N.Y."/>
            <person name="Docking T.R."/>
            <person name="Chan S.K."/>
            <person name="Taylor G.A."/>
            <person name="Palmquist D.L."/>
            <person name="Jackman S.D."/>
            <person name="Nguyen A."/>
            <person name="Li M."/>
            <person name="Henderson H."/>
            <person name="Janes J.K."/>
            <person name="Zhao Y."/>
            <person name="Pandoh P."/>
            <person name="Moore R."/>
            <person name="Sperling F.A."/>
            <person name="Huber D.P."/>
            <person name="Birol I."/>
            <person name="Jones S.J."/>
            <person name="Bohlmann J."/>
        </authorList>
    </citation>
    <scope>NUCLEOTIDE SEQUENCE</scope>
</reference>
<evidence type="ECO:0000256" key="2">
    <source>
        <dbReference type="ARBA" id="ARBA00006370"/>
    </source>
</evidence>
<feature type="domain" description="MD-2-related lipid-recognition" evidence="5">
    <location>
        <begin position="167"/>
        <end position="300"/>
    </location>
</feature>
<gene>
    <name evidence="7" type="ORF">D910_07746</name>
    <name evidence="6" type="ORF">YQE_12484</name>
</gene>
<dbReference type="STRING" id="77166.N6SSZ9"/>
<feature type="non-terminal residue" evidence="6">
    <location>
        <position position="1"/>
    </location>
</feature>
<evidence type="ECO:0000313" key="6">
    <source>
        <dbReference type="EMBL" id="ENN70819.1"/>
    </source>
</evidence>
<dbReference type="GO" id="GO:0005576">
    <property type="term" value="C:extracellular region"/>
    <property type="evidence" value="ECO:0007669"/>
    <property type="project" value="UniProtKB-SubCell"/>
</dbReference>
<dbReference type="Proteomes" id="UP000030742">
    <property type="component" value="Unassembled WGS sequence"/>
</dbReference>
<dbReference type="FunFam" id="2.60.40.770:FF:000001">
    <property type="entry name" value="NPC intracellular cholesterol transporter 2"/>
    <property type="match status" value="2"/>
</dbReference>
<dbReference type="InterPro" id="IPR003172">
    <property type="entry name" value="ML_dom"/>
</dbReference>
<comment type="subcellular location">
    <subcellularLocation>
        <location evidence="1">Secreted</location>
    </subcellularLocation>
</comment>
<dbReference type="EMBL" id="KB741282">
    <property type="protein sequence ID" value="ENN70819.1"/>
    <property type="molecule type" value="Genomic_DNA"/>
</dbReference>
<evidence type="ECO:0000313" key="8">
    <source>
        <dbReference type="Proteomes" id="UP000030742"/>
    </source>
</evidence>
<dbReference type="HOGENOM" id="CLU_916058_0_0_1"/>
<name>N6SSZ9_DENPD</name>
<feature type="chain" id="PRO_5009707173" description="MD-2-related lipid-recognition domain-containing protein" evidence="4">
    <location>
        <begin position="18"/>
        <end position="304"/>
    </location>
</feature>
<dbReference type="Gene3D" id="2.60.40.770">
    <property type="match status" value="2"/>
</dbReference>
<keyword evidence="4" id="KW-0732">Signal</keyword>
<accession>N6SSZ9</accession>
<dbReference type="InterPro" id="IPR039670">
    <property type="entry name" value="NPC2-like"/>
</dbReference>
<dbReference type="InterPro" id="IPR014756">
    <property type="entry name" value="Ig_E-set"/>
</dbReference>
<dbReference type="OMA" id="GEPITCF"/>
<dbReference type="PANTHER" id="PTHR11306:SF68">
    <property type="entry name" value="NPC INTRACELLULAR CHOLESTEROL TRANSPORTER 2"/>
    <property type="match status" value="1"/>
</dbReference>
<dbReference type="PANTHER" id="PTHR11306">
    <property type="entry name" value="NIEMANN PICK TYPE C2 PROTEIN NPC2-RELATED"/>
    <property type="match status" value="1"/>
</dbReference>
<dbReference type="AlphaFoldDB" id="N6SSZ9"/>
<evidence type="ECO:0000313" key="7">
    <source>
        <dbReference type="EMBL" id="ERL90397.1"/>
    </source>
</evidence>
<sequence length="304" mass="33892">MQITFFVFVTLTTVCYATKVLQCPGGNIANLQNNVQIGECDSPPCKLKKNSHVPLTVKFVAEDEYKDLKLVVTADVAGVVLPFVGVDGSSPCEYIFEEDETTKVNNCRIEKGKTYVYKNPIEILQIYPRVKSGYRGKVDYGPLAIKIMKCLLLVVFGLAALCSATQVNQCPNEHIADLESKVSIGACNKPPCRLRKNTKVPLTFKFQPEFNFKNLTQVVNANLLGIPFPFVGVDGTTACDKIYEEDEKTKNNCQFQKGKSYVFKNTIDVLQIYPRVKTVVHWSLTDPQTGKNAICFEVPARITN</sequence>
<feature type="domain" description="MD-2-related lipid-recognition" evidence="5">
    <location>
        <begin position="20"/>
        <end position="155"/>
    </location>
</feature>
<evidence type="ECO:0000259" key="5">
    <source>
        <dbReference type="SMART" id="SM00737"/>
    </source>
</evidence>
<evidence type="ECO:0000256" key="1">
    <source>
        <dbReference type="ARBA" id="ARBA00004613"/>
    </source>
</evidence>